<dbReference type="SUPFAM" id="SSF55486">
    <property type="entry name" value="Metalloproteases ('zincins'), catalytic domain"/>
    <property type="match status" value="1"/>
</dbReference>
<dbReference type="OrthoDB" id="1253390at2"/>
<dbReference type="AlphaFoldDB" id="A0A1C6SLY6"/>
<dbReference type="EMBL" id="FMHV01000002">
    <property type="protein sequence ID" value="SCL30540.1"/>
    <property type="molecule type" value="Genomic_DNA"/>
</dbReference>
<gene>
    <name evidence="2" type="ORF">GA0070624_4096</name>
</gene>
<name>A0A1C6SLY6_9ACTN</name>
<dbReference type="STRING" id="568872.GA0070624_4096"/>
<feature type="chain" id="PRO_5008745958" description="Matrixin" evidence="1">
    <location>
        <begin position="31"/>
        <end position="223"/>
    </location>
</feature>
<reference evidence="3" key="1">
    <citation type="submission" date="2016-06" db="EMBL/GenBank/DDBJ databases">
        <authorList>
            <person name="Varghese N."/>
            <person name="Submissions Spin"/>
        </authorList>
    </citation>
    <scope>NUCLEOTIDE SEQUENCE [LARGE SCALE GENOMIC DNA]</scope>
    <source>
        <strain evidence="3">DSM 45431</strain>
    </source>
</reference>
<evidence type="ECO:0000313" key="3">
    <source>
        <dbReference type="Proteomes" id="UP000199413"/>
    </source>
</evidence>
<evidence type="ECO:0008006" key="4">
    <source>
        <dbReference type="Google" id="ProtNLM"/>
    </source>
</evidence>
<evidence type="ECO:0000313" key="2">
    <source>
        <dbReference type="EMBL" id="SCL30540.1"/>
    </source>
</evidence>
<feature type="signal peptide" evidence="1">
    <location>
        <begin position="1"/>
        <end position="30"/>
    </location>
</feature>
<protein>
    <recommendedName>
        <fullName evidence="4">Matrixin</fullName>
    </recommendedName>
</protein>
<evidence type="ECO:0000256" key="1">
    <source>
        <dbReference type="SAM" id="SignalP"/>
    </source>
</evidence>
<keyword evidence="1" id="KW-0732">Signal</keyword>
<proteinExistence type="predicted"/>
<dbReference type="RefSeq" id="WP_091343368.1">
    <property type="nucleotide sequence ID" value="NZ_FMHV01000002.1"/>
</dbReference>
<dbReference type="Gene3D" id="3.40.390.10">
    <property type="entry name" value="Collagenase (Catalytic Domain)"/>
    <property type="match status" value="1"/>
</dbReference>
<dbReference type="GO" id="GO:0008237">
    <property type="term" value="F:metallopeptidase activity"/>
    <property type="evidence" value="ECO:0007669"/>
    <property type="project" value="InterPro"/>
</dbReference>
<dbReference type="InterPro" id="IPR024079">
    <property type="entry name" value="MetalloPept_cat_dom_sf"/>
</dbReference>
<sequence length="223" mass="24144">MNTIKIVRIFLATLLAAAGFVVVTPSAGQAHTVSTYFTRGRWPSNASIAYGLNTGFPTGAWRSRVWDGKEQWNNATNSGEPTVFWTLADDVNHGTAGNPCGISGVNTGAGFWNNLDYLSTSTLGATRLCTGSGTIYNFTIEFDSTRSNWYNGTGDNPGGNADFWSTATHEFGHALGFWEHIAESDSACPDDSTRSTMCPTIYNGTERQRTVATHDIHTYDGAY</sequence>
<dbReference type="Proteomes" id="UP000199413">
    <property type="component" value="Unassembled WGS sequence"/>
</dbReference>
<organism evidence="2 3">
    <name type="scientific">Micromonospora rhizosphaerae</name>
    <dbReference type="NCBI Taxonomy" id="568872"/>
    <lineage>
        <taxon>Bacteria</taxon>
        <taxon>Bacillati</taxon>
        <taxon>Actinomycetota</taxon>
        <taxon>Actinomycetes</taxon>
        <taxon>Micromonosporales</taxon>
        <taxon>Micromonosporaceae</taxon>
        <taxon>Micromonospora</taxon>
    </lineage>
</organism>
<keyword evidence="3" id="KW-1185">Reference proteome</keyword>
<accession>A0A1C6SLY6</accession>